<reference evidence="4 5" key="1">
    <citation type="submission" date="2016-06" db="EMBL/GenBank/DDBJ databases">
        <title>The Draft Genome Sequence and Annotation of the Desert Woodrat Neotoma lepida.</title>
        <authorList>
            <person name="Campbell M."/>
            <person name="Oakeson K.F."/>
            <person name="Yandell M."/>
            <person name="Halpert J.R."/>
            <person name="Dearing D."/>
        </authorList>
    </citation>
    <scope>NUCLEOTIDE SEQUENCE [LARGE SCALE GENOMIC DNA]</scope>
    <source>
        <strain evidence="4">417</strain>
        <tissue evidence="4">Liver</tissue>
    </source>
</reference>
<proteinExistence type="predicted"/>
<protein>
    <recommendedName>
        <fullName evidence="3">RRM domain-containing protein</fullName>
    </recommendedName>
</protein>
<evidence type="ECO:0000259" key="3">
    <source>
        <dbReference type="PROSITE" id="PS50102"/>
    </source>
</evidence>
<organism evidence="4 5">
    <name type="scientific">Neotoma lepida</name>
    <name type="common">Desert woodrat</name>
    <dbReference type="NCBI Taxonomy" id="56216"/>
    <lineage>
        <taxon>Eukaryota</taxon>
        <taxon>Metazoa</taxon>
        <taxon>Chordata</taxon>
        <taxon>Craniata</taxon>
        <taxon>Vertebrata</taxon>
        <taxon>Euteleostomi</taxon>
        <taxon>Mammalia</taxon>
        <taxon>Eutheria</taxon>
        <taxon>Euarchontoglires</taxon>
        <taxon>Glires</taxon>
        <taxon>Rodentia</taxon>
        <taxon>Myomorpha</taxon>
        <taxon>Muroidea</taxon>
        <taxon>Cricetidae</taxon>
        <taxon>Neotominae</taxon>
        <taxon>Neotoma</taxon>
    </lineage>
</organism>
<dbReference type="Pfam" id="PF00076">
    <property type="entry name" value="RRM_1"/>
    <property type="match status" value="1"/>
</dbReference>
<evidence type="ECO:0000256" key="1">
    <source>
        <dbReference type="PROSITE-ProRule" id="PRU00176"/>
    </source>
</evidence>
<dbReference type="InterPro" id="IPR035979">
    <property type="entry name" value="RBD_domain_sf"/>
</dbReference>
<dbReference type="OrthoDB" id="167718at2759"/>
<dbReference type="EMBL" id="LZPO01117000">
    <property type="protein sequence ID" value="OBS57831.1"/>
    <property type="molecule type" value="Genomic_DNA"/>
</dbReference>
<name>A0A1A6FV49_NEOLE</name>
<comment type="caution">
    <text evidence="4">The sequence shown here is derived from an EMBL/GenBank/DDBJ whole genome shotgun (WGS) entry which is preliminary data.</text>
</comment>
<gene>
    <name evidence="4" type="ORF">A6R68_11041</name>
</gene>
<dbReference type="STRING" id="56216.A0A1A6FV49"/>
<keyword evidence="5" id="KW-1185">Reference proteome</keyword>
<dbReference type="InterPro" id="IPR000504">
    <property type="entry name" value="RRM_dom"/>
</dbReference>
<feature type="domain" description="RRM" evidence="3">
    <location>
        <begin position="24"/>
        <end position="88"/>
    </location>
</feature>
<dbReference type="AlphaFoldDB" id="A0A1A6FV49"/>
<feature type="region of interest" description="Disordered" evidence="2">
    <location>
        <begin position="1"/>
        <end position="37"/>
    </location>
</feature>
<evidence type="ECO:0000256" key="2">
    <source>
        <dbReference type="SAM" id="MobiDB-lite"/>
    </source>
</evidence>
<evidence type="ECO:0000313" key="4">
    <source>
        <dbReference type="EMBL" id="OBS57831.1"/>
    </source>
</evidence>
<keyword evidence="1" id="KW-0694">RNA-binding</keyword>
<dbReference type="InterPro" id="IPR012677">
    <property type="entry name" value="Nucleotide-bd_a/b_plait_sf"/>
</dbReference>
<dbReference type="PROSITE" id="PS50102">
    <property type="entry name" value="RRM"/>
    <property type="match status" value="1"/>
</dbReference>
<dbReference type="Proteomes" id="UP000092124">
    <property type="component" value="Unassembled WGS sequence"/>
</dbReference>
<dbReference type="GO" id="GO:0003723">
    <property type="term" value="F:RNA binding"/>
    <property type="evidence" value="ECO:0007669"/>
    <property type="project" value="UniProtKB-UniRule"/>
</dbReference>
<evidence type="ECO:0000313" key="5">
    <source>
        <dbReference type="Proteomes" id="UP000092124"/>
    </source>
</evidence>
<dbReference type="SUPFAM" id="SSF54928">
    <property type="entry name" value="RNA-binding domain, RBD"/>
    <property type="match status" value="1"/>
</dbReference>
<sequence>MQDKSEDKGKTEDEEDDRSGEDIISYKMEDMAPQPQPEEELKELYNDAMEISLVSQDGKIEGNAYIEFPREVDDEKAFEEKQGTEING</sequence>
<dbReference type="Gene3D" id="3.30.70.330">
    <property type="match status" value="1"/>
</dbReference>
<accession>A0A1A6FV49</accession>
<feature type="compositionally biased region" description="Basic and acidic residues" evidence="2">
    <location>
        <begin position="1"/>
        <end position="11"/>
    </location>
</feature>